<gene>
    <name evidence="4" type="primary">LOC116219538</name>
</gene>
<keyword evidence="3" id="KW-1185">Reference proteome</keyword>
<dbReference type="Proteomes" id="UP000515152">
    <property type="component" value="Chromosome 3"/>
</dbReference>
<dbReference type="KEGG" id="char:116219538"/>
<dbReference type="SMART" id="SM00199">
    <property type="entry name" value="SCY"/>
    <property type="match status" value="1"/>
</dbReference>
<dbReference type="InterPro" id="IPR036048">
    <property type="entry name" value="Interleukin_8-like_sf"/>
</dbReference>
<dbReference type="InterPro" id="IPR001811">
    <property type="entry name" value="Chemokine_IL8-like_dom"/>
</dbReference>
<reference evidence="4" key="1">
    <citation type="submission" date="2025-08" db="UniProtKB">
        <authorList>
            <consortium name="RefSeq"/>
        </authorList>
    </citation>
    <scope>IDENTIFICATION</scope>
</reference>
<dbReference type="GO" id="GO:0008009">
    <property type="term" value="F:chemokine activity"/>
    <property type="evidence" value="ECO:0007669"/>
    <property type="project" value="InterPro"/>
</dbReference>
<dbReference type="OrthoDB" id="8934837at2759"/>
<organism evidence="3 4">
    <name type="scientific">Clupea harengus</name>
    <name type="common">Atlantic herring</name>
    <dbReference type="NCBI Taxonomy" id="7950"/>
    <lineage>
        <taxon>Eukaryota</taxon>
        <taxon>Metazoa</taxon>
        <taxon>Chordata</taxon>
        <taxon>Craniata</taxon>
        <taxon>Vertebrata</taxon>
        <taxon>Euteleostomi</taxon>
        <taxon>Actinopterygii</taxon>
        <taxon>Neopterygii</taxon>
        <taxon>Teleostei</taxon>
        <taxon>Clupei</taxon>
        <taxon>Clupeiformes</taxon>
        <taxon>Clupeoidei</taxon>
        <taxon>Clupeidae</taxon>
        <taxon>Clupea</taxon>
    </lineage>
</organism>
<evidence type="ECO:0000313" key="4">
    <source>
        <dbReference type="RefSeq" id="XP_031418764.1"/>
    </source>
</evidence>
<dbReference type="AlphaFoldDB" id="A0A6P8F205"/>
<name>A0A6P8F205_CLUHA</name>
<dbReference type="GO" id="GO:0005615">
    <property type="term" value="C:extracellular space"/>
    <property type="evidence" value="ECO:0007669"/>
    <property type="project" value="UniProtKB-KW"/>
</dbReference>
<accession>A0A6P8F205</accession>
<keyword evidence="1" id="KW-0202">Cytokine</keyword>
<dbReference type="Pfam" id="PF00048">
    <property type="entry name" value="IL8"/>
    <property type="match status" value="1"/>
</dbReference>
<dbReference type="PANTHER" id="PTHR12015">
    <property type="entry name" value="SMALL INDUCIBLE CYTOKINE A"/>
    <property type="match status" value="1"/>
</dbReference>
<evidence type="ECO:0000256" key="1">
    <source>
        <dbReference type="ARBA" id="ARBA00022514"/>
    </source>
</evidence>
<feature type="domain" description="Chemokine interleukin-8-like" evidence="2">
    <location>
        <begin position="53"/>
        <end position="111"/>
    </location>
</feature>
<proteinExistence type="predicted"/>
<dbReference type="InterPro" id="IPR039809">
    <property type="entry name" value="Chemokine_b/g/d"/>
</dbReference>
<dbReference type="SUPFAM" id="SSF54117">
    <property type="entry name" value="Interleukin 8-like chemokines"/>
    <property type="match status" value="1"/>
</dbReference>
<dbReference type="RefSeq" id="XP_031418764.1">
    <property type="nucleotide sequence ID" value="XM_031562904.2"/>
</dbReference>
<sequence>MHCSNIIFSLLTGRLFSPGSLSISSTSVNMRTLAALLALVLVISVNGQYGVTNHICCARHYSQRIPAGKVVSYSTTSSGCHLKAHVFKTVAKKQFCVNPALPWVKKIVTKLDKKPSAA</sequence>
<dbReference type="GeneID" id="116219538"/>
<evidence type="ECO:0000259" key="2">
    <source>
        <dbReference type="SMART" id="SM00199"/>
    </source>
</evidence>
<dbReference type="Gene3D" id="2.40.50.40">
    <property type="match status" value="1"/>
</dbReference>
<dbReference type="CDD" id="cd00272">
    <property type="entry name" value="Chemokine_CC"/>
    <property type="match status" value="1"/>
</dbReference>
<protein>
    <submittedName>
        <fullName evidence="4">Regakine-1-like isoform X1</fullName>
    </submittedName>
</protein>
<evidence type="ECO:0000313" key="3">
    <source>
        <dbReference type="Proteomes" id="UP000515152"/>
    </source>
</evidence>
<dbReference type="GO" id="GO:0006955">
    <property type="term" value="P:immune response"/>
    <property type="evidence" value="ECO:0007669"/>
    <property type="project" value="InterPro"/>
</dbReference>